<reference evidence="2 3" key="1">
    <citation type="submission" date="2021-02" db="EMBL/GenBank/DDBJ databases">
        <title>Plant Genome Project.</title>
        <authorList>
            <person name="Zhang R.-G."/>
        </authorList>
    </citation>
    <scope>NUCLEOTIDE SEQUENCE [LARGE SCALE GENOMIC DNA]</scope>
    <source>
        <tissue evidence="2">Leaves</tissue>
    </source>
</reference>
<feature type="compositionally biased region" description="Polar residues" evidence="1">
    <location>
        <begin position="1"/>
        <end position="11"/>
    </location>
</feature>
<comment type="caution">
    <text evidence="2">The sequence shown here is derived from an EMBL/GenBank/DDBJ whole genome shotgun (WGS) entry which is preliminary data.</text>
</comment>
<gene>
    <name evidence="2" type="ORF">JRO89_XS01G0256700</name>
</gene>
<evidence type="ECO:0000313" key="2">
    <source>
        <dbReference type="EMBL" id="KAH7577481.1"/>
    </source>
</evidence>
<evidence type="ECO:0000256" key="1">
    <source>
        <dbReference type="SAM" id="MobiDB-lite"/>
    </source>
</evidence>
<sequence length="244" mass="27024">MCPSEKQISSNSDEKPPAEEPLVNETSLSGVQITTSSADVTLSPISILDSVDKISHSRQSRPNGDSILGRTAAAAGTNALGELRPPRTARGCTDWYDMCTESLGFESLVEKMDICNLPAEVAESPSRTSIFKRSRTTRTCGLMREKKDSKGFPPILSTLDWSGRSRYSYERVRTDDGRLRIAMVERNTPEIIRTSGEEGVVVMKMLTSRDQEDDEKNSVEKSKNDEQEQQEVAPARTSSRSRES</sequence>
<feature type="compositionally biased region" description="Basic and acidic residues" evidence="1">
    <location>
        <begin position="216"/>
        <end position="226"/>
    </location>
</feature>
<feature type="region of interest" description="Disordered" evidence="1">
    <location>
        <begin position="1"/>
        <end position="28"/>
    </location>
</feature>
<feature type="region of interest" description="Disordered" evidence="1">
    <location>
        <begin position="207"/>
        <end position="244"/>
    </location>
</feature>
<organism evidence="2 3">
    <name type="scientific">Xanthoceras sorbifolium</name>
    <dbReference type="NCBI Taxonomy" id="99658"/>
    <lineage>
        <taxon>Eukaryota</taxon>
        <taxon>Viridiplantae</taxon>
        <taxon>Streptophyta</taxon>
        <taxon>Embryophyta</taxon>
        <taxon>Tracheophyta</taxon>
        <taxon>Spermatophyta</taxon>
        <taxon>Magnoliopsida</taxon>
        <taxon>eudicotyledons</taxon>
        <taxon>Gunneridae</taxon>
        <taxon>Pentapetalae</taxon>
        <taxon>rosids</taxon>
        <taxon>malvids</taxon>
        <taxon>Sapindales</taxon>
        <taxon>Sapindaceae</taxon>
        <taxon>Xanthoceroideae</taxon>
        <taxon>Xanthoceras</taxon>
    </lineage>
</organism>
<protein>
    <submittedName>
        <fullName evidence="2">Uncharacterized protein</fullName>
    </submittedName>
</protein>
<evidence type="ECO:0000313" key="3">
    <source>
        <dbReference type="Proteomes" id="UP000827721"/>
    </source>
</evidence>
<proteinExistence type="predicted"/>
<accession>A0ABQ8ILL1</accession>
<dbReference type="EMBL" id="JAFEMO010000001">
    <property type="protein sequence ID" value="KAH7577481.1"/>
    <property type="molecule type" value="Genomic_DNA"/>
</dbReference>
<name>A0ABQ8ILL1_9ROSI</name>
<dbReference type="Proteomes" id="UP000827721">
    <property type="component" value="Unassembled WGS sequence"/>
</dbReference>
<keyword evidence="3" id="KW-1185">Reference proteome</keyword>